<dbReference type="InterPro" id="IPR026111">
    <property type="entry name" value="Abra"/>
</dbReference>
<accession>A0A368G3A4</accession>
<keyword evidence="3" id="KW-1185">Reference proteome</keyword>
<feature type="region of interest" description="Disordered" evidence="1">
    <location>
        <begin position="61"/>
        <end position="93"/>
    </location>
</feature>
<evidence type="ECO:0000313" key="3">
    <source>
        <dbReference type="Proteomes" id="UP000252519"/>
    </source>
</evidence>
<reference evidence="2 3" key="1">
    <citation type="submission" date="2014-10" db="EMBL/GenBank/DDBJ databases">
        <title>Draft genome of the hookworm Ancylostoma caninum.</title>
        <authorList>
            <person name="Mitreva M."/>
        </authorList>
    </citation>
    <scope>NUCLEOTIDE SEQUENCE [LARGE SCALE GENOMIC DNA]</scope>
    <source>
        <strain evidence="2 3">Baltimore</strain>
    </source>
</reference>
<proteinExistence type="predicted"/>
<evidence type="ECO:0000256" key="1">
    <source>
        <dbReference type="SAM" id="MobiDB-lite"/>
    </source>
</evidence>
<protein>
    <submittedName>
        <fullName evidence="2">Uncharacterized protein</fullName>
    </submittedName>
</protein>
<dbReference type="PANTHER" id="PTHR22739:SF7">
    <property type="entry name" value="EG:152A3.3 PROTEIN-RELATED"/>
    <property type="match status" value="1"/>
</dbReference>
<dbReference type="GO" id="GO:0030017">
    <property type="term" value="C:sarcomere"/>
    <property type="evidence" value="ECO:0007669"/>
    <property type="project" value="TreeGrafter"/>
</dbReference>
<gene>
    <name evidence="2" type="ORF">ANCCAN_15148</name>
</gene>
<comment type="caution">
    <text evidence="2">The sequence shown here is derived from an EMBL/GenBank/DDBJ whole genome shotgun (WGS) entry which is preliminary data.</text>
</comment>
<dbReference type="AlphaFoldDB" id="A0A368G3A4"/>
<dbReference type="PANTHER" id="PTHR22739">
    <property type="entry name" value="STRIATED MUSCLE ACTIVATOR OF RHO-DEPENDENT SIGNALING-RELATED"/>
    <property type="match status" value="1"/>
</dbReference>
<name>A0A368G3A4_ANCCA</name>
<organism evidence="2 3">
    <name type="scientific">Ancylostoma caninum</name>
    <name type="common">Dog hookworm</name>
    <dbReference type="NCBI Taxonomy" id="29170"/>
    <lineage>
        <taxon>Eukaryota</taxon>
        <taxon>Metazoa</taxon>
        <taxon>Ecdysozoa</taxon>
        <taxon>Nematoda</taxon>
        <taxon>Chromadorea</taxon>
        <taxon>Rhabditida</taxon>
        <taxon>Rhabditina</taxon>
        <taxon>Rhabditomorpha</taxon>
        <taxon>Strongyloidea</taxon>
        <taxon>Ancylostomatidae</taxon>
        <taxon>Ancylostomatinae</taxon>
        <taxon>Ancylostoma</taxon>
    </lineage>
</organism>
<dbReference type="STRING" id="29170.A0A368G3A4"/>
<dbReference type="EMBL" id="JOJR01000367">
    <property type="protein sequence ID" value="RCN38921.1"/>
    <property type="molecule type" value="Genomic_DNA"/>
</dbReference>
<dbReference type="GO" id="GO:0045944">
    <property type="term" value="P:positive regulation of transcription by RNA polymerase II"/>
    <property type="evidence" value="ECO:0007669"/>
    <property type="project" value="TreeGrafter"/>
</dbReference>
<sequence length="93" mass="10229">MMAPKKCSLRNPYSDTYGIQHFDKHAEDYGRPPPGSKTEARGIKAGVHVCREILFLCETINENAEGEEPNNRKDSGTAGRVKKGAGKQTVNKP</sequence>
<dbReference type="GO" id="GO:0003779">
    <property type="term" value="F:actin binding"/>
    <property type="evidence" value="ECO:0007669"/>
    <property type="project" value="InterPro"/>
</dbReference>
<dbReference type="GO" id="GO:0035025">
    <property type="term" value="P:positive regulation of Rho protein signal transduction"/>
    <property type="evidence" value="ECO:0007669"/>
    <property type="project" value="InterPro"/>
</dbReference>
<dbReference type="OrthoDB" id="9871914at2759"/>
<evidence type="ECO:0000313" key="2">
    <source>
        <dbReference type="EMBL" id="RCN38921.1"/>
    </source>
</evidence>
<dbReference type="Proteomes" id="UP000252519">
    <property type="component" value="Unassembled WGS sequence"/>
</dbReference>